<dbReference type="EMBL" id="CP072168">
    <property type="protein sequence ID" value="QYA09319.1"/>
    <property type="molecule type" value="Genomic_DNA"/>
</dbReference>
<sequence length="107" mass="11885">MPDRINCRRVYRQLIVLLAERGQKDERRKSGGTQEDAASAPFTPKGEWTDRKALPRRDGQVGLGEQRIEGKAALARSGVVSFEGRCSRTGRAMAGNHHRTRMGRVGP</sequence>
<feature type="compositionally biased region" description="Basic residues" evidence="1">
    <location>
        <begin position="96"/>
        <end position="107"/>
    </location>
</feature>
<feature type="compositionally biased region" description="Basic and acidic residues" evidence="1">
    <location>
        <begin position="47"/>
        <end position="59"/>
    </location>
</feature>
<dbReference type="KEGG" id="alf:CFBP5473_20145"/>
<reference evidence="2 4" key="1">
    <citation type="submission" date="2019-04" db="EMBL/GenBank/DDBJ databases">
        <title>Complete genome sequence of Agrobacterium larrymoorei CFBP5473.</title>
        <authorList>
            <person name="Haryono M."/>
            <person name="Chou L."/>
            <person name="Lin Y.-C."/>
            <person name="Lai E.-M."/>
            <person name="Kuo C.-H."/>
        </authorList>
    </citation>
    <scope>NUCLEOTIDE SEQUENCE [LARGE SCALE GENOMIC DNA]</scope>
    <source>
        <strain evidence="2 4">CFBP5473</strain>
    </source>
</reference>
<proteinExistence type="predicted"/>
<evidence type="ECO:0000313" key="4">
    <source>
        <dbReference type="Proteomes" id="UP000298545"/>
    </source>
</evidence>
<dbReference type="Proteomes" id="UP000298545">
    <property type="component" value="Chromosome linear"/>
</dbReference>
<name>A0A4D7DUT1_9HYPH</name>
<evidence type="ECO:0000256" key="1">
    <source>
        <dbReference type="SAM" id="MobiDB-lite"/>
    </source>
</evidence>
<reference evidence="3 5" key="2">
    <citation type="submission" date="2021-03" db="EMBL/GenBank/DDBJ databases">
        <title>Rapid diversification of plasmids in a genus of pathogenic and nitrogen fixing bacteria.</title>
        <authorList>
            <person name="Weisberg A.J."/>
            <person name="Miller M."/>
            <person name="Ream W."/>
            <person name="Grunwald N.J."/>
            <person name="Chang J.H."/>
        </authorList>
    </citation>
    <scope>NUCLEOTIDE SEQUENCE [LARGE SCALE GENOMIC DNA]</scope>
    <source>
        <strain evidence="3 5">AF3.44</strain>
    </source>
</reference>
<keyword evidence="5" id="KW-1185">Reference proteome</keyword>
<dbReference type="Proteomes" id="UP000826513">
    <property type="component" value="Chromosome 2"/>
</dbReference>
<dbReference type="RefSeq" id="WP_136954407.1">
    <property type="nucleotide sequence ID" value="NZ_CP039692.1"/>
</dbReference>
<evidence type="ECO:0000313" key="2">
    <source>
        <dbReference type="EMBL" id="QCJ00239.1"/>
    </source>
</evidence>
<protein>
    <submittedName>
        <fullName evidence="2">Uncharacterized protein</fullName>
    </submittedName>
</protein>
<evidence type="ECO:0000313" key="5">
    <source>
        <dbReference type="Proteomes" id="UP000826513"/>
    </source>
</evidence>
<accession>A0A4D7DUT1</accession>
<dbReference type="EMBL" id="CP039692">
    <property type="protein sequence ID" value="QCJ00239.1"/>
    <property type="molecule type" value="Genomic_DNA"/>
</dbReference>
<dbReference type="AlphaFoldDB" id="A0A4D7DUT1"/>
<evidence type="ECO:0000313" key="3">
    <source>
        <dbReference type="EMBL" id="QYA09319.1"/>
    </source>
</evidence>
<gene>
    <name evidence="2" type="ORF">CFBP5473_20145</name>
    <name evidence="3" type="ORF">J5285_18210</name>
</gene>
<organism evidence="2 4">
    <name type="scientific">Agrobacterium larrymoorei</name>
    <dbReference type="NCBI Taxonomy" id="160699"/>
    <lineage>
        <taxon>Bacteria</taxon>
        <taxon>Pseudomonadati</taxon>
        <taxon>Pseudomonadota</taxon>
        <taxon>Alphaproteobacteria</taxon>
        <taxon>Hyphomicrobiales</taxon>
        <taxon>Rhizobiaceae</taxon>
        <taxon>Rhizobium/Agrobacterium group</taxon>
        <taxon>Agrobacterium</taxon>
    </lineage>
</organism>
<feature type="region of interest" description="Disordered" evidence="1">
    <location>
        <begin position="21"/>
        <end position="63"/>
    </location>
</feature>
<feature type="region of interest" description="Disordered" evidence="1">
    <location>
        <begin position="88"/>
        <end position="107"/>
    </location>
</feature>